<dbReference type="STRING" id="857293.CAAU_0079"/>
<keyword evidence="8" id="KW-1185">Reference proteome</keyword>
<comment type="cofactor">
    <cofactor evidence="1 5">
        <name>pyridoxal 5'-phosphate</name>
        <dbReference type="ChEBI" id="CHEBI:597326"/>
    </cofactor>
</comment>
<keyword evidence="7" id="KW-0808">Transferase</keyword>
<comment type="similarity">
    <text evidence="2">Belongs to the class-V pyridoxal-phosphate-dependent aminotransferase family. Csd subfamily.</text>
</comment>
<organism evidence="7 8">
    <name type="scientific">Caloramator australicus RC3</name>
    <dbReference type="NCBI Taxonomy" id="857293"/>
    <lineage>
        <taxon>Bacteria</taxon>
        <taxon>Bacillati</taxon>
        <taxon>Bacillota</taxon>
        <taxon>Clostridia</taxon>
        <taxon>Eubacteriales</taxon>
        <taxon>Clostridiaceae</taxon>
        <taxon>Caloramator</taxon>
    </lineage>
</organism>
<dbReference type="AlphaFoldDB" id="G0V3N9"/>
<dbReference type="InterPro" id="IPR015424">
    <property type="entry name" value="PyrdxlP-dep_Trfase"/>
</dbReference>
<dbReference type="PANTHER" id="PTHR43586:SF8">
    <property type="entry name" value="CYSTEINE DESULFURASE 1, CHLOROPLASTIC"/>
    <property type="match status" value="1"/>
</dbReference>
<evidence type="ECO:0000313" key="7">
    <source>
        <dbReference type="EMBL" id="CCC57729.1"/>
    </source>
</evidence>
<keyword evidence="3" id="KW-0663">Pyridoxal phosphate</keyword>
<evidence type="ECO:0000256" key="3">
    <source>
        <dbReference type="ARBA" id="ARBA00022898"/>
    </source>
</evidence>
<dbReference type="RefSeq" id="WP_008907452.1">
    <property type="nucleotide sequence ID" value="NZ_CAKP01000001.1"/>
</dbReference>
<dbReference type="Gene3D" id="3.40.640.10">
    <property type="entry name" value="Type I PLP-dependent aspartate aminotransferase-like (Major domain)"/>
    <property type="match status" value="1"/>
</dbReference>
<evidence type="ECO:0000313" key="8">
    <source>
        <dbReference type="Proteomes" id="UP000007652"/>
    </source>
</evidence>
<dbReference type="PANTHER" id="PTHR43586">
    <property type="entry name" value="CYSTEINE DESULFURASE"/>
    <property type="match status" value="1"/>
</dbReference>
<evidence type="ECO:0000256" key="2">
    <source>
        <dbReference type="ARBA" id="ARBA00010447"/>
    </source>
</evidence>
<evidence type="ECO:0000256" key="4">
    <source>
        <dbReference type="ARBA" id="ARBA00050776"/>
    </source>
</evidence>
<dbReference type="Proteomes" id="UP000007652">
    <property type="component" value="Unassembled WGS sequence"/>
</dbReference>
<dbReference type="EMBL" id="CAKP01000001">
    <property type="protein sequence ID" value="CCC57729.1"/>
    <property type="molecule type" value="Genomic_DNA"/>
</dbReference>
<dbReference type="Gene3D" id="3.90.1150.10">
    <property type="entry name" value="Aspartate Aminotransferase, domain 1"/>
    <property type="match status" value="1"/>
</dbReference>
<protein>
    <submittedName>
        <fullName evidence="7">Cysteine desulfurase</fullName>
        <ecNumber evidence="7">2.8.1.7</ecNumber>
    </submittedName>
</protein>
<feature type="domain" description="Aminotransferase class V" evidence="6">
    <location>
        <begin position="25"/>
        <end position="412"/>
    </location>
</feature>
<dbReference type="Pfam" id="PF00266">
    <property type="entry name" value="Aminotran_5"/>
    <property type="match status" value="1"/>
</dbReference>
<dbReference type="InterPro" id="IPR015422">
    <property type="entry name" value="PyrdxlP-dep_Trfase_small"/>
</dbReference>
<evidence type="ECO:0000256" key="1">
    <source>
        <dbReference type="ARBA" id="ARBA00001933"/>
    </source>
</evidence>
<comment type="catalytic activity">
    <reaction evidence="4">
        <text>(sulfur carrier)-H + L-cysteine = (sulfur carrier)-SH + L-alanine</text>
        <dbReference type="Rhea" id="RHEA:43892"/>
        <dbReference type="Rhea" id="RHEA-COMP:14737"/>
        <dbReference type="Rhea" id="RHEA-COMP:14739"/>
        <dbReference type="ChEBI" id="CHEBI:29917"/>
        <dbReference type="ChEBI" id="CHEBI:35235"/>
        <dbReference type="ChEBI" id="CHEBI:57972"/>
        <dbReference type="ChEBI" id="CHEBI:64428"/>
        <dbReference type="EC" id="2.8.1.7"/>
    </reaction>
</comment>
<dbReference type="EC" id="2.8.1.7" evidence="7"/>
<reference evidence="7 8" key="1">
    <citation type="journal article" date="2011" name="J. Bacteriol.">
        <title>Draft genome sequence of Caloramator australicus strain RC3T, a thermoanaerobe from the Great Artesian Basin of Australia.</title>
        <authorList>
            <person name="Ogg C.D."/>
            <person name="Patel B.K.C."/>
        </authorList>
    </citation>
    <scope>NUCLEOTIDE SEQUENCE [LARGE SCALE GENOMIC DNA]</scope>
    <source>
        <strain evidence="7 8">RC3</strain>
    </source>
</reference>
<dbReference type="InterPro" id="IPR015421">
    <property type="entry name" value="PyrdxlP-dep_Trfase_major"/>
</dbReference>
<sequence>MYFRNLVVGVNTLVPLKNGKLTRYINFDNAATTPPFINVMNAINSFAPWYSSIHRGTGYKSVFSTEIYESSREKVLNFVGADSKLDTVIYVRNTTEAINKLSNRLCKDDKCVVLSTFMEHHSNDLPWRGKFKVDYIETDDCGRLLLDDLEGKLKKYDGKVKLVAVTGASNVTGYINPYYEIAKLAHKYGAFILVDGAQLIPHRKFDMKSHSDDEHIDFIAFSGHKMYAPFGVGALIGPKRIFEKGEPDLKGGGTVKVVSHDFVIWEDPPSKEEAGTPNLMGVVALIAAIETLQNIGMDKIDEYERILLKYANHILSQFNDVELYCPNISNKVAIIPFNIKGIYHGKVAEILSDYFAIAVRSGCFCAQPYIQRLLRIDKEKILKIAKNPDSKRPGMVRLSFGLYNTCDEIDILARAIRFIIANKSYFLSN</sequence>
<gene>
    <name evidence="7" type="ORF">CAAU_0079</name>
</gene>
<dbReference type="OrthoDB" id="9804366at2"/>
<dbReference type="eggNOG" id="COG0520">
    <property type="taxonomic scope" value="Bacteria"/>
</dbReference>
<dbReference type="SUPFAM" id="SSF53383">
    <property type="entry name" value="PLP-dependent transferases"/>
    <property type="match status" value="1"/>
</dbReference>
<accession>G0V3N9</accession>
<comment type="caution">
    <text evidence="7">The sequence shown here is derived from an EMBL/GenBank/DDBJ whole genome shotgun (WGS) entry which is preliminary data.</text>
</comment>
<proteinExistence type="inferred from homology"/>
<name>G0V3N9_9CLOT</name>
<dbReference type="InterPro" id="IPR000192">
    <property type="entry name" value="Aminotrans_V_dom"/>
</dbReference>
<dbReference type="PROSITE" id="PS00595">
    <property type="entry name" value="AA_TRANSFER_CLASS_5"/>
    <property type="match status" value="1"/>
</dbReference>
<dbReference type="GO" id="GO:0031071">
    <property type="term" value="F:cysteine desulfurase activity"/>
    <property type="evidence" value="ECO:0007669"/>
    <property type="project" value="UniProtKB-EC"/>
</dbReference>
<evidence type="ECO:0000259" key="6">
    <source>
        <dbReference type="Pfam" id="PF00266"/>
    </source>
</evidence>
<dbReference type="InterPro" id="IPR020578">
    <property type="entry name" value="Aminotrans_V_PyrdxlP_BS"/>
</dbReference>
<evidence type="ECO:0000256" key="5">
    <source>
        <dbReference type="RuleBase" id="RU004504"/>
    </source>
</evidence>